<accession>A0AAJ0LJ22</accession>
<dbReference type="EMBL" id="CP019952">
    <property type="protein sequence ID" value="AQW67085.1"/>
    <property type="molecule type" value="Genomic_DNA"/>
</dbReference>
<organism evidence="7 8">
    <name type="scientific">Pseudomonas parafulva</name>
    <dbReference type="NCBI Taxonomy" id="157782"/>
    <lineage>
        <taxon>Bacteria</taxon>
        <taxon>Pseudomonadati</taxon>
        <taxon>Pseudomonadota</taxon>
        <taxon>Gammaproteobacteria</taxon>
        <taxon>Pseudomonadales</taxon>
        <taxon>Pseudomonadaceae</taxon>
        <taxon>Pseudomonas</taxon>
    </lineage>
</organism>
<dbReference type="InterPro" id="IPR036388">
    <property type="entry name" value="WH-like_DNA-bd_sf"/>
</dbReference>
<protein>
    <submittedName>
        <fullName evidence="7">LysR family transcriptional regulator</fullName>
    </submittedName>
</protein>
<dbReference type="Proteomes" id="UP000191010">
    <property type="component" value="Chromosome"/>
</dbReference>
<keyword evidence="4" id="KW-0804">Transcription</keyword>
<dbReference type="InterPro" id="IPR050176">
    <property type="entry name" value="LTTR"/>
</dbReference>
<evidence type="ECO:0000313" key="8">
    <source>
        <dbReference type="Proteomes" id="UP000071644"/>
    </source>
</evidence>
<sequence>MGKGLDINVLRTFQAVARLGRFNAAADYVHRSPSAVTTQIQKLEEQVGQQLFARSNQAVELTPAGRHLLGEATRFLIAHDKLLATLSPRQLTGKVRLGVPDGYAATLMSECLPVFVASNPKMELEAVACSSAQLLDLFARQQLDLAVAVSSEHIQQGDWLRPTKPRWAAAKGFIRDHSRPLPLALQLKGCPYREAAVQALKAEGIAYRILLESANWHAVLACVKSGLAVGIVEELEADDSLVFLHDQDLPTLPAHGIYLLTDTAHPVAVHLHAVLKAAIQKEADSEFAATQTPVNA</sequence>
<reference evidence="7 8" key="1">
    <citation type="journal article" date="2016" name="Front. Microbiol.">
        <title>Genomic Resource of Rice Seed Associated Bacteria.</title>
        <authorList>
            <person name="Midha S."/>
            <person name="Bansal K."/>
            <person name="Sharma S."/>
            <person name="Kumar N."/>
            <person name="Patil P.P."/>
            <person name="Chaudhry V."/>
            <person name="Patil P.B."/>
        </authorList>
    </citation>
    <scope>NUCLEOTIDE SEQUENCE [LARGE SCALE GENOMIC DNA]</scope>
    <source>
        <strain evidence="7 8">NS96</strain>
    </source>
</reference>
<keyword evidence="9" id="KW-1185">Reference proteome</keyword>
<evidence type="ECO:0000256" key="4">
    <source>
        <dbReference type="ARBA" id="ARBA00023163"/>
    </source>
</evidence>
<dbReference type="Gene3D" id="1.10.10.10">
    <property type="entry name" value="Winged helix-like DNA-binding domain superfamily/Winged helix DNA-binding domain"/>
    <property type="match status" value="1"/>
</dbReference>
<evidence type="ECO:0000256" key="3">
    <source>
        <dbReference type="ARBA" id="ARBA00023125"/>
    </source>
</evidence>
<dbReference type="EMBL" id="LDSN01000033">
    <property type="protein sequence ID" value="KTT17117.1"/>
    <property type="molecule type" value="Genomic_DNA"/>
</dbReference>
<proteinExistence type="inferred from homology"/>
<dbReference type="RefSeq" id="WP_058638897.1">
    <property type="nucleotide sequence ID" value="NZ_CP019952.1"/>
</dbReference>
<keyword evidence="2" id="KW-0805">Transcription regulation</keyword>
<evidence type="ECO:0000259" key="5">
    <source>
        <dbReference type="PROSITE" id="PS50931"/>
    </source>
</evidence>
<dbReference type="PANTHER" id="PTHR30579">
    <property type="entry name" value="TRANSCRIPTIONAL REGULATOR"/>
    <property type="match status" value="1"/>
</dbReference>
<evidence type="ECO:0000313" key="7">
    <source>
        <dbReference type="EMBL" id="KTT17117.1"/>
    </source>
</evidence>
<dbReference type="Gene3D" id="3.40.190.10">
    <property type="entry name" value="Periplasmic binding protein-like II"/>
    <property type="match status" value="2"/>
</dbReference>
<dbReference type="Proteomes" id="UP000071644">
    <property type="component" value="Unassembled WGS sequence"/>
</dbReference>
<dbReference type="AlphaFoldDB" id="A0AAJ0LJ22"/>
<dbReference type="SUPFAM" id="SSF53850">
    <property type="entry name" value="Periplasmic binding protein-like II"/>
    <property type="match status" value="1"/>
</dbReference>
<dbReference type="Pfam" id="PF00126">
    <property type="entry name" value="HTH_1"/>
    <property type="match status" value="1"/>
</dbReference>
<name>A0AAJ0LJ22_9PSED</name>
<dbReference type="FunFam" id="1.10.10.10:FF:000001">
    <property type="entry name" value="LysR family transcriptional regulator"/>
    <property type="match status" value="1"/>
</dbReference>
<dbReference type="PROSITE" id="PS50931">
    <property type="entry name" value="HTH_LYSR"/>
    <property type="match status" value="1"/>
</dbReference>
<dbReference type="GO" id="GO:0003700">
    <property type="term" value="F:DNA-binding transcription factor activity"/>
    <property type="evidence" value="ECO:0007669"/>
    <property type="project" value="InterPro"/>
</dbReference>
<dbReference type="SUPFAM" id="SSF46785">
    <property type="entry name" value="Winged helix' DNA-binding domain"/>
    <property type="match status" value="1"/>
</dbReference>
<evidence type="ECO:0000256" key="2">
    <source>
        <dbReference type="ARBA" id="ARBA00023015"/>
    </source>
</evidence>
<dbReference type="Pfam" id="PF03466">
    <property type="entry name" value="LysR_substrate"/>
    <property type="match status" value="1"/>
</dbReference>
<gene>
    <name evidence="6" type="ORF">B2J77_02020</name>
    <name evidence="7" type="ORF">NS96R_13415</name>
</gene>
<dbReference type="InterPro" id="IPR036390">
    <property type="entry name" value="WH_DNA-bd_sf"/>
</dbReference>
<dbReference type="PANTHER" id="PTHR30579:SF7">
    <property type="entry name" value="HTH-TYPE TRANSCRIPTIONAL REGULATOR LRHA-RELATED"/>
    <property type="match status" value="1"/>
</dbReference>
<dbReference type="InterPro" id="IPR000847">
    <property type="entry name" value="LysR_HTH_N"/>
</dbReference>
<keyword evidence="3" id="KW-0238">DNA-binding</keyword>
<reference evidence="6 9" key="2">
    <citation type="submission" date="2017-02" db="EMBL/GenBank/DDBJ databases">
        <authorList>
            <person name="Guo L."/>
        </authorList>
    </citation>
    <scope>NUCLEOTIDE SEQUENCE [LARGE SCALE GENOMIC DNA]</scope>
    <source>
        <strain evidence="6 9">PRS09-11288</strain>
    </source>
</reference>
<evidence type="ECO:0000313" key="9">
    <source>
        <dbReference type="Proteomes" id="UP000191010"/>
    </source>
</evidence>
<evidence type="ECO:0000256" key="1">
    <source>
        <dbReference type="ARBA" id="ARBA00009437"/>
    </source>
</evidence>
<evidence type="ECO:0000313" key="6">
    <source>
        <dbReference type="EMBL" id="AQW67085.1"/>
    </source>
</evidence>
<comment type="similarity">
    <text evidence="1">Belongs to the LysR transcriptional regulatory family.</text>
</comment>
<dbReference type="InterPro" id="IPR005119">
    <property type="entry name" value="LysR_subst-bd"/>
</dbReference>
<feature type="domain" description="HTH lysR-type" evidence="5">
    <location>
        <begin position="5"/>
        <end position="62"/>
    </location>
</feature>
<dbReference type="GO" id="GO:0003677">
    <property type="term" value="F:DNA binding"/>
    <property type="evidence" value="ECO:0007669"/>
    <property type="project" value="UniProtKB-KW"/>
</dbReference>